<feature type="region of interest" description="Disordered" evidence="1">
    <location>
        <begin position="1"/>
        <end position="67"/>
    </location>
</feature>
<evidence type="ECO:0000313" key="2">
    <source>
        <dbReference type="EMBL" id="KAF6340920.1"/>
    </source>
</evidence>
<evidence type="ECO:0000313" key="3">
    <source>
        <dbReference type="Proteomes" id="UP000527355"/>
    </source>
</evidence>
<feature type="compositionally biased region" description="Basic and acidic residues" evidence="1">
    <location>
        <begin position="57"/>
        <end position="67"/>
    </location>
</feature>
<organism evidence="2 3">
    <name type="scientific">Myotis myotis</name>
    <name type="common">Greater mouse-eared bat</name>
    <name type="synonym">Vespertilio myotis</name>
    <dbReference type="NCBI Taxonomy" id="51298"/>
    <lineage>
        <taxon>Eukaryota</taxon>
        <taxon>Metazoa</taxon>
        <taxon>Chordata</taxon>
        <taxon>Craniata</taxon>
        <taxon>Vertebrata</taxon>
        <taxon>Euteleostomi</taxon>
        <taxon>Mammalia</taxon>
        <taxon>Eutheria</taxon>
        <taxon>Laurasiatheria</taxon>
        <taxon>Chiroptera</taxon>
        <taxon>Yangochiroptera</taxon>
        <taxon>Vespertilionidae</taxon>
        <taxon>Myotis</taxon>
    </lineage>
</organism>
<dbReference type="AlphaFoldDB" id="A0A7J7WUR3"/>
<dbReference type="EMBL" id="JABWUV010000007">
    <property type="protein sequence ID" value="KAF6340920.1"/>
    <property type="molecule type" value="Genomic_DNA"/>
</dbReference>
<accession>A0A7J7WUR3</accession>
<reference evidence="2 3" key="1">
    <citation type="journal article" date="2020" name="Nature">
        <title>Six reference-quality genomes reveal evolution of bat adaptations.</title>
        <authorList>
            <person name="Jebb D."/>
            <person name="Huang Z."/>
            <person name="Pippel M."/>
            <person name="Hughes G.M."/>
            <person name="Lavrichenko K."/>
            <person name="Devanna P."/>
            <person name="Winkler S."/>
            <person name="Jermiin L.S."/>
            <person name="Skirmuntt E.C."/>
            <person name="Katzourakis A."/>
            <person name="Burkitt-Gray L."/>
            <person name="Ray D.A."/>
            <person name="Sullivan K.A.M."/>
            <person name="Roscito J.G."/>
            <person name="Kirilenko B.M."/>
            <person name="Davalos L.M."/>
            <person name="Corthals A.P."/>
            <person name="Power M.L."/>
            <person name="Jones G."/>
            <person name="Ransome R.D."/>
            <person name="Dechmann D.K.N."/>
            <person name="Locatelli A.G."/>
            <person name="Puechmaille S.J."/>
            <person name="Fedrigo O."/>
            <person name="Jarvis E.D."/>
            <person name="Hiller M."/>
            <person name="Vernes S.C."/>
            <person name="Myers E.W."/>
            <person name="Teeling E.C."/>
        </authorList>
    </citation>
    <scope>NUCLEOTIDE SEQUENCE [LARGE SCALE GENOMIC DNA]</scope>
    <source>
        <strain evidence="2">MMyoMyo1</strain>
        <tissue evidence="2">Flight muscle</tissue>
    </source>
</reference>
<gene>
    <name evidence="2" type="ORF">mMyoMyo1_000547</name>
</gene>
<comment type="caution">
    <text evidence="2">The sequence shown here is derived from an EMBL/GenBank/DDBJ whole genome shotgun (WGS) entry which is preliminary data.</text>
</comment>
<sequence length="67" mass="6852">MLPRAPRAPGQGRPPRPPRAARTAPRTVSPRSLPGHGPAVLPARATGRAAGGAGVAARREMRATWAG</sequence>
<name>A0A7J7WUR3_MYOMY</name>
<protein>
    <submittedName>
        <fullName evidence="2">Uncharacterized protein</fullName>
    </submittedName>
</protein>
<dbReference type="Proteomes" id="UP000527355">
    <property type="component" value="Unassembled WGS sequence"/>
</dbReference>
<proteinExistence type="predicted"/>
<feature type="compositionally biased region" description="Low complexity" evidence="1">
    <location>
        <begin position="1"/>
        <end position="11"/>
    </location>
</feature>
<keyword evidence="3" id="KW-1185">Reference proteome</keyword>
<evidence type="ECO:0000256" key="1">
    <source>
        <dbReference type="SAM" id="MobiDB-lite"/>
    </source>
</evidence>